<reference evidence="1 2" key="1">
    <citation type="journal article" date="2005" name="Science">
        <title>Extensive DNA inversions in the B. fragilis genome control variable gene expression.</title>
        <authorList>
            <person name="Cerdeno-Tarraga A.M."/>
            <person name="Patrick S."/>
            <person name="Crosmann L."/>
            <person name="Blakely G."/>
            <person name="Abratt V."/>
            <person name="Lennard N."/>
            <person name="Duerden B."/>
            <person name="Poxton I."/>
            <person name="Harris B."/>
            <person name="Quail M.A."/>
            <person name="Barron A."/>
            <person name="Clarck L."/>
            <person name="Corton C."/>
            <person name="Doggett J."/>
            <person name="Holden M.T.G."/>
            <person name="Larke N."/>
            <person name="Line A."/>
            <person name="Lord A."/>
            <person name="Norbertczak H."/>
            <person name="Ormond D."/>
            <person name="Price C."/>
            <person name="Rabbinowitsch E."/>
            <person name="Woodward J."/>
            <person name="Barrel B.G."/>
            <person name="Parkhill J."/>
        </authorList>
    </citation>
    <scope>NUCLEOTIDE SEQUENCE [LARGE SCALE GENOMIC DNA]</scope>
    <source>
        <strain evidence="2">ATCC 25285 / DSM 2151 / CCUG 4856 / JCM 11019 / LMG 10263 / NCTC 9343 / Onslow / VPI 2553 / EN-2</strain>
    </source>
</reference>
<dbReference type="PaxDb" id="272559-BF9343_2027"/>
<evidence type="ECO:0000313" key="1">
    <source>
        <dbReference type="EMBL" id="CAH07808.1"/>
    </source>
</evidence>
<organism evidence="1 2">
    <name type="scientific">Bacteroides fragilis (strain ATCC 25285 / DSM 2151 / CCUG 4856 / JCM 11019 / LMG 10263 / NCTC 9343 / Onslow / VPI 2553 / EN-2)</name>
    <dbReference type="NCBI Taxonomy" id="272559"/>
    <lineage>
        <taxon>Bacteria</taxon>
        <taxon>Pseudomonadati</taxon>
        <taxon>Bacteroidota</taxon>
        <taxon>Bacteroidia</taxon>
        <taxon>Bacteroidales</taxon>
        <taxon>Bacteroidaceae</taxon>
        <taxon>Bacteroides</taxon>
    </lineage>
</organism>
<gene>
    <name evidence="1" type="ORF">BF9343_2027</name>
</gene>
<protein>
    <submittedName>
        <fullName evidence="1">Uncharacterized protein</fullName>
    </submittedName>
</protein>
<accession>Q5LDK1</accession>
<dbReference type="HOGENOM" id="CLU_2393677_0_0_10"/>
<dbReference type="EMBL" id="CR626927">
    <property type="protein sequence ID" value="CAH07808.1"/>
    <property type="molecule type" value="Genomic_DNA"/>
</dbReference>
<sequence>MIEDMAILPYNHLILYIMKKVIPSKGGKIKTSHCSSKIGRMTKKIDEFSQLLKSIQKCGNTLYLLFKSLFKVIPVISKIYSFLKTVFDILSAL</sequence>
<dbReference type="KEGG" id="bfs:BF9343_2027"/>
<dbReference type="Proteomes" id="UP000006731">
    <property type="component" value="Chromosome"/>
</dbReference>
<keyword evidence="2" id="KW-1185">Reference proteome</keyword>
<evidence type="ECO:0000313" key="2">
    <source>
        <dbReference type="Proteomes" id="UP000006731"/>
    </source>
</evidence>
<dbReference type="AlphaFoldDB" id="Q5LDK1"/>
<proteinExistence type="predicted"/>
<name>Q5LDK1_BACFN</name>